<dbReference type="GO" id="GO:0050136">
    <property type="term" value="F:NADH dehydrogenase (quinone) (non-electrogenic) activity"/>
    <property type="evidence" value="ECO:0007669"/>
    <property type="project" value="UniProtKB-UniRule"/>
</dbReference>
<dbReference type="InterPro" id="IPR014029">
    <property type="entry name" value="NADH_UbQ_OxRdtase_49kDa_CS"/>
</dbReference>
<keyword evidence="5 9" id="KW-0874">Quinone</keyword>
<evidence type="ECO:0000313" key="14">
    <source>
        <dbReference type="Proteomes" id="UP000322165"/>
    </source>
</evidence>
<comment type="caution">
    <text evidence="13">The sequence shown here is derived from an EMBL/GenBank/DDBJ whole genome shotgun (WGS) entry which is preliminary data.</text>
</comment>
<keyword evidence="8 9" id="KW-0830">Ubiquinone</keyword>
<accession>A0A5B2ZG53</accession>
<dbReference type="PANTHER" id="PTHR11993:SF10">
    <property type="entry name" value="NADH DEHYDROGENASE [UBIQUINONE] IRON-SULFUR PROTEIN 2, MITOCHONDRIAL"/>
    <property type="match status" value="1"/>
</dbReference>
<comment type="similarity">
    <text evidence="2 9 10">Belongs to the complex I 49 kDa subunit family.</text>
</comment>
<evidence type="ECO:0000256" key="2">
    <source>
        <dbReference type="ARBA" id="ARBA00005769"/>
    </source>
</evidence>
<keyword evidence="11" id="KW-1133">Transmembrane helix</keyword>
<comment type="function">
    <text evidence="1 9">NDH-1 shuttles electrons from NADH, via FMN and iron-sulfur (Fe-S) centers, to quinones in the respiratory chain. The immediate electron acceptor for the enzyme in this species is believed to be ubiquinone. Couples the redox reaction to proton translocation (for every two electrons transferred, four hydrogen ions are translocated across the cytoplasmic membrane), and thus conserves the redox energy in a proton gradient.</text>
</comment>
<keyword evidence="11" id="KW-0812">Transmembrane</keyword>
<dbReference type="Proteomes" id="UP000322165">
    <property type="component" value="Unassembled WGS sequence"/>
</dbReference>
<evidence type="ECO:0000256" key="7">
    <source>
        <dbReference type="ARBA" id="ARBA00023027"/>
    </source>
</evidence>
<keyword evidence="3 9" id="KW-0813">Transport</keyword>
<evidence type="ECO:0000256" key="5">
    <source>
        <dbReference type="ARBA" id="ARBA00022719"/>
    </source>
</evidence>
<evidence type="ECO:0000256" key="4">
    <source>
        <dbReference type="ARBA" id="ARBA00022475"/>
    </source>
</evidence>
<dbReference type="FunFam" id="1.10.645.10:FF:000005">
    <property type="entry name" value="NADH-quinone oxidoreductase subunit D"/>
    <property type="match status" value="1"/>
</dbReference>
<keyword evidence="4 9" id="KW-1003">Cell membrane</keyword>
<keyword evidence="6 9" id="KW-1278">Translocase</keyword>
<reference evidence="13 14" key="1">
    <citation type="submission" date="2019-09" db="EMBL/GenBank/DDBJ databases">
        <title>Arenimonas chukotkensis sp. nov., a bacterium isolated from Chukotka hot spring, Arctic region, Russia.</title>
        <authorList>
            <person name="Zayulina K.S."/>
            <person name="Prokofeva M.I."/>
            <person name="Elcheninov A.G."/>
            <person name="Novikov A."/>
            <person name="Kochetkova T.V."/>
            <person name="Kublanov I.V."/>
        </authorList>
    </citation>
    <scope>NUCLEOTIDE SEQUENCE [LARGE SCALE GENOMIC DNA]</scope>
    <source>
        <strain evidence="13 14">3729k</strain>
    </source>
</reference>
<feature type="transmembrane region" description="Helical" evidence="11">
    <location>
        <begin position="108"/>
        <end position="132"/>
    </location>
</feature>
<feature type="domain" description="NADH-quinone oxidoreductase subunit D" evidence="12">
    <location>
        <begin position="121"/>
        <end position="418"/>
    </location>
</feature>
<dbReference type="EC" id="7.1.1.-" evidence="9"/>
<proteinExistence type="inferred from homology"/>
<sequence length="418" mass="47882">MTQEIRNYTLNFGPQHPAAHGVLRLVLEMDGEVVQRADPHVGLLHRATEKLAESKPYNQSIGYMDRLDYVSMMCNEHAYVRAIEKLMGIQVPERAEYIRTMFDEITRILNHLMWIGSNALDLGAMAVFLYAFREREELMDCYEAVSGARMHATYYRPGGVARDLPDSMPRYRESPWRKASEIKRLNQWREGSLLDFLDAFTDDFPKRVDEYENLLTDNRIWKQRTVGIGVVPPEMALAWGMTGPMLRGSGVAWDLRKKQPYAAYDKVDFDVPVGVQGDCYDRYLVRVEEMRQSNRIIKQCVQWLRANPGPVMVRNFKVAPPRRTEMKDDMEALIHHFKLFTEGYSVPAGEVYSAVEAPKGEFGAYLVSDGANKPFRLKLRAPGFAHLSSMDAIVRGHMLPDVVAMIGTYDIVFGEIDR</sequence>
<keyword evidence="7 9" id="KW-0520">NAD</keyword>
<organism evidence="13 14">
    <name type="scientific">Arenimonas fontis</name>
    <dbReference type="NCBI Taxonomy" id="2608255"/>
    <lineage>
        <taxon>Bacteria</taxon>
        <taxon>Pseudomonadati</taxon>
        <taxon>Pseudomonadota</taxon>
        <taxon>Gammaproteobacteria</taxon>
        <taxon>Lysobacterales</taxon>
        <taxon>Lysobacteraceae</taxon>
        <taxon>Arenimonas</taxon>
    </lineage>
</organism>
<evidence type="ECO:0000256" key="10">
    <source>
        <dbReference type="RuleBase" id="RU003685"/>
    </source>
</evidence>
<evidence type="ECO:0000259" key="12">
    <source>
        <dbReference type="Pfam" id="PF00346"/>
    </source>
</evidence>
<comment type="subcellular location">
    <subcellularLocation>
        <location evidence="9">Cell membrane</location>
        <topology evidence="9">Peripheral membrane protein</topology>
        <orientation evidence="9">Cytoplasmic side</orientation>
    </subcellularLocation>
</comment>
<comment type="catalytic activity">
    <reaction evidence="9">
        <text>a quinone + NADH + 5 H(+)(in) = a quinol + NAD(+) + 4 H(+)(out)</text>
        <dbReference type="Rhea" id="RHEA:57888"/>
        <dbReference type="ChEBI" id="CHEBI:15378"/>
        <dbReference type="ChEBI" id="CHEBI:24646"/>
        <dbReference type="ChEBI" id="CHEBI:57540"/>
        <dbReference type="ChEBI" id="CHEBI:57945"/>
        <dbReference type="ChEBI" id="CHEBI:132124"/>
    </reaction>
</comment>
<dbReference type="HAMAP" id="MF_01358">
    <property type="entry name" value="NDH1_NuoD"/>
    <property type="match status" value="1"/>
</dbReference>
<evidence type="ECO:0000256" key="9">
    <source>
        <dbReference type="HAMAP-Rule" id="MF_01358"/>
    </source>
</evidence>
<dbReference type="GO" id="GO:0005886">
    <property type="term" value="C:plasma membrane"/>
    <property type="evidence" value="ECO:0007669"/>
    <property type="project" value="UniProtKB-SubCell"/>
</dbReference>
<name>A0A5B2ZG53_9GAMM</name>
<evidence type="ECO:0000256" key="3">
    <source>
        <dbReference type="ARBA" id="ARBA00022448"/>
    </source>
</evidence>
<evidence type="ECO:0000256" key="1">
    <source>
        <dbReference type="ARBA" id="ARBA00002378"/>
    </source>
</evidence>
<dbReference type="PANTHER" id="PTHR11993">
    <property type="entry name" value="NADH-UBIQUINONE OXIDOREDUCTASE 49 KDA SUBUNIT"/>
    <property type="match status" value="1"/>
</dbReference>
<dbReference type="NCBIfam" id="NF004739">
    <property type="entry name" value="PRK06075.1"/>
    <property type="match status" value="1"/>
</dbReference>
<evidence type="ECO:0000313" key="13">
    <source>
        <dbReference type="EMBL" id="KAA2286194.1"/>
    </source>
</evidence>
<gene>
    <name evidence="9" type="primary">nuoD</name>
    <name evidence="13" type="ORF">F0415_01450</name>
</gene>
<protein>
    <recommendedName>
        <fullName evidence="9">NADH-quinone oxidoreductase subunit D</fullName>
        <ecNumber evidence="9">7.1.1.-</ecNumber>
    </recommendedName>
    <alternativeName>
        <fullName evidence="9">NADH dehydrogenase I subunit D</fullName>
    </alternativeName>
    <alternativeName>
        <fullName evidence="9">NDH-1 subunit D</fullName>
    </alternativeName>
</protein>
<dbReference type="SUPFAM" id="SSF56762">
    <property type="entry name" value="HydB/Nqo4-like"/>
    <property type="match status" value="1"/>
</dbReference>
<dbReference type="InterPro" id="IPR022885">
    <property type="entry name" value="NDH1_su_D/H"/>
</dbReference>
<keyword evidence="9 11" id="KW-0472">Membrane</keyword>
<dbReference type="Pfam" id="PF00346">
    <property type="entry name" value="Complex1_49kDa"/>
    <property type="match status" value="1"/>
</dbReference>
<dbReference type="PROSITE" id="PS00535">
    <property type="entry name" value="COMPLEX1_49K"/>
    <property type="match status" value="1"/>
</dbReference>
<reference evidence="13 14" key="2">
    <citation type="submission" date="2019-09" db="EMBL/GenBank/DDBJ databases">
        <authorList>
            <person name="Mazur A."/>
        </authorList>
    </citation>
    <scope>NUCLEOTIDE SEQUENCE [LARGE SCALE GENOMIC DNA]</scope>
    <source>
        <strain evidence="13 14">3729k</strain>
    </source>
</reference>
<dbReference type="NCBIfam" id="TIGR01962">
    <property type="entry name" value="NuoD"/>
    <property type="match status" value="1"/>
</dbReference>
<keyword evidence="13" id="KW-0560">Oxidoreductase</keyword>
<evidence type="ECO:0000256" key="6">
    <source>
        <dbReference type="ARBA" id="ARBA00022967"/>
    </source>
</evidence>
<dbReference type="InterPro" id="IPR001135">
    <property type="entry name" value="NADH_Q_OxRdtase_suD"/>
</dbReference>
<dbReference type="InterPro" id="IPR029014">
    <property type="entry name" value="NiFe-Hase_large"/>
</dbReference>
<dbReference type="Gene3D" id="1.10.645.10">
    <property type="entry name" value="Cytochrome-c3 Hydrogenase, chain B"/>
    <property type="match status" value="1"/>
</dbReference>
<evidence type="ECO:0000256" key="11">
    <source>
        <dbReference type="SAM" id="Phobius"/>
    </source>
</evidence>
<dbReference type="GO" id="GO:0051287">
    <property type="term" value="F:NAD binding"/>
    <property type="evidence" value="ECO:0007669"/>
    <property type="project" value="InterPro"/>
</dbReference>
<dbReference type="EMBL" id="VUOD01000001">
    <property type="protein sequence ID" value="KAA2286194.1"/>
    <property type="molecule type" value="Genomic_DNA"/>
</dbReference>
<dbReference type="AlphaFoldDB" id="A0A5B2ZG53"/>
<keyword evidence="14" id="KW-1185">Reference proteome</keyword>
<dbReference type="RefSeq" id="WP_149859415.1">
    <property type="nucleotide sequence ID" value="NZ_VUOD01000001.1"/>
</dbReference>
<comment type="subunit">
    <text evidence="9">NDH-1 is composed of 14 different subunits. Subunits NuoB, C, D, E, F, and G constitute the peripheral sector of the complex.</text>
</comment>
<dbReference type="GO" id="GO:0048038">
    <property type="term" value="F:quinone binding"/>
    <property type="evidence" value="ECO:0007669"/>
    <property type="project" value="UniProtKB-KW"/>
</dbReference>
<evidence type="ECO:0000256" key="8">
    <source>
        <dbReference type="ARBA" id="ARBA00023075"/>
    </source>
</evidence>